<protein>
    <submittedName>
        <fullName evidence="1">Uncharacterized protein</fullName>
    </submittedName>
</protein>
<reference evidence="2" key="1">
    <citation type="journal article" date="2008" name="Nat. Genet.">
        <title>The Pristionchus pacificus genome provides a unique perspective on nematode lifestyle and parasitism.</title>
        <authorList>
            <person name="Dieterich C."/>
            <person name="Clifton S.W."/>
            <person name="Schuster L.N."/>
            <person name="Chinwalla A."/>
            <person name="Delehaunty K."/>
            <person name="Dinkelacker I."/>
            <person name="Fulton L."/>
            <person name="Fulton R."/>
            <person name="Godfrey J."/>
            <person name="Minx P."/>
            <person name="Mitreva M."/>
            <person name="Roeseler W."/>
            <person name="Tian H."/>
            <person name="Witte H."/>
            <person name="Yang S.P."/>
            <person name="Wilson R.K."/>
            <person name="Sommer R.J."/>
        </authorList>
    </citation>
    <scope>NUCLEOTIDE SEQUENCE [LARGE SCALE GENOMIC DNA]</scope>
    <source>
        <strain evidence="2">PS312</strain>
    </source>
</reference>
<keyword evidence="2" id="KW-1185">Reference proteome</keyword>
<dbReference type="EnsemblMetazoa" id="PPA12899.1">
    <property type="protein sequence ID" value="PPA12899.1"/>
    <property type="gene ID" value="WBGene00102453"/>
</dbReference>
<dbReference type="AlphaFoldDB" id="A0A454Y295"/>
<name>A0A454Y295_PRIPA</name>
<evidence type="ECO:0000313" key="2">
    <source>
        <dbReference type="Proteomes" id="UP000005239"/>
    </source>
</evidence>
<dbReference type="Proteomes" id="UP000005239">
    <property type="component" value="Unassembled WGS sequence"/>
</dbReference>
<gene>
    <name evidence="1" type="primary">WBGene00102453</name>
</gene>
<sequence length="166" mass="18664">MHFSFLLFTSALFAFASADEIQSFPPELLAVFKEFNAAAFLKELHEAGSAKETRNSAMNVLCKYSYCHAEARKDCADLCAAAAPKFDEKVVGNRIQKIDKSVQPDADKAACEKECAIDCGNNDCKKECPALCEIHWSYKNRKEYEGEVFQFIARINEFSKLNQTKP</sequence>
<reference evidence="1" key="2">
    <citation type="submission" date="2022-06" db="UniProtKB">
        <authorList>
            <consortium name="EnsemblMetazoa"/>
        </authorList>
    </citation>
    <scope>IDENTIFICATION</scope>
    <source>
        <strain evidence="1">PS312</strain>
    </source>
</reference>
<proteinExistence type="predicted"/>
<evidence type="ECO:0000313" key="1">
    <source>
        <dbReference type="EnsemblMetazoa" id="PPA12899.1"/>
    </source>
</evidence>
<organism evidence="1 2">
    <name type="scientific">Pristionchus pacificus</name>
    <name type="common">Parasitic nematode worm</name>
    <dbReference type="NCBI Taxonomy" id="54126"/>
    <lineage>
        <taxon>Eukaryota</taxon>
        <taxon>Metazoa</taxon>
        <taxon>Ecdysozoa</taxon>
        <taxon>Nematoda</taxon>
        <taxon>Chromadorea</taxon>
        <taxon>Rhabditida</taxon>
        <taxon>Rhabditina</taxon>
        <taxon>Diplogasteromorpha</taxon>
        <taxon>Diplogasteroidea</taxon>
        <taxon>Neodiplogasteridae</taxon>
        <taxon>Pristionchus</taxon>
    </lineage>
</organism>
<accession>A0A8R1YC41</accession>
<accession>A0A454Y295</accession>